<gene>
    <name evidence="2" type="ORF">CKO25_06360</name>
</gene>
<sequence length="162" mass="17661">MSSVLLGVCLLSLPLGLTAAEKPDDHRALEGVTSGKVAWDINMGNARSLSLYLKVIDETYEDLKRQGVEPDMVFTFRGPSLPLISTEHEDVPLDEEEHIEAIASQIKDLLAKPGVRMEACSIAARLFGVERATLLPGIDFVGNTFVSQIGYQNQGYASIPIF</sequence>
<evidence type="ECO:0000256" key="1">
    <source>
        <dbReference type="SAM" id="SignalP"/>
    </source>
</evidence>
<dbReference type="Proteomes" id="UP001138802">
    <property type="component" value="Unassembled WGS sequence"/>
</dbReference>
<name>A0A9X1B808_9GAMM</name>
<organism evidence="2 3">
    <name type="scientific">Thiocapsa imhoffii</name>
    <dbReference type="NCBI Taxonomy" id="382777"/>
    <lineage>
        <taxon>Bacteria</taxon>
        <taxon>Pseudomonadati</taxon>
        <taxon>Pseudomonadota</taxon>
        <taxon>Gammaproteobacteria</taxon>
        <taxon>Chromatiales</taxon>
        <taxon>Chromatiaceae</taxon>
        <taxon>Thiocapsa</taxon>
    </lineage>
</organism>
<accession>A0A9X1B808</accession>
<dbReference type="SUPFAM" id="SSF75169">
    <property type="entry name" value="DsrEFH-like"/>
    <property type="match status" value="1"/>
</dbReference>
<keyword evidence="3" id="KW-1185">Reference proteome</keyword>
<dbReference type="EMBL" id="NRSD01000004">
    <property type="protein sequence ID" value="MBK1644282.1"/>
    <property type="molecule type" value="Genomic_DNA"/>
</dbReference>
<reference evidence="2 3" key="1">
    <citation type="journal article" date="2020" name="Microorganisms">
        <title>Osmotic Adaptation and Compatible Solute Biosynthesis of Phototrophic Bacteria as Revealed from Genome Analyses.</title>
        <authorList>
            <person name="Imhoff J.F."/>
            <person name="Rahn T."/>
            <person name="Kunzel S."/>
            <person name="Keller A."/>
            <person name="Neulinger S.C."/>
        </authorList>
    </citation>
    <scope>NUCLEOTIDE SEQUENCE [LARGE SCALE GENOMIC DNA]</scope>
    <source>
        <strain evidence="2 3">DSM 21303</strain>
    </source>
</reference>
<evidence type="ECO:0000313" key="2">
    <source>
        <dbReference type="EMBL" id="MBK1644282.1"/>
    </source>
</evidence>
<feature type="signal peptide" evidence="1">
    <location>
        <begin position="1"/>
        <end position="19"/>
    </location>
</feature>
<feature type="chain" id="PRO_5040886902" description="DsrE family protein" evidence="1">
    <location>
        <begin position="20"/>
        <end position="162"/>
    </location>
</feature>
<comment type="caution">
    <text evidence="2">The sequence shown here is derived from an EMBL/GenBank/DDBJ whole genome shotgun (WGS) entry which is preliminary data.</text>
</comment>
<dbReference type="Gene3D" id="3.40.1260.10">
    <property type="entry name" value="DsrEFH-like"/>
    <property type="match status" value="1"/>
</dbReference>
<dbReference type="AlphaFoldDB" id="A0A9X1B808"/>
<keyword evidence="1" id="KW-0732">Signal</keyword>
<dbReference type="InterPro" id="IPR027396">
    <property type="entry name" value="DsrEFH-like"/>
</dbReference>
<evidence type="ECO:0008006" key="4">
    <source>
        <dbReference type="Google" id="ProtNLM"/>
    </source>
</evidence>
<evidence type="ECO:0000313" key="3">
    <source>
        <dbReference type="Proteomes" id="UP001138802"/>
    </source>
</evidence>
<protein>
    <recommendedName>
        <fullName evidence="4">DsrE family protein</fullName>
    </recommendedName>
</protein>
<proteinExistence type="predicted"/>